<protein>
    <submittedName>
        <fullName evidence="8">Dual specificity phosphatase</fullName>
    </submittedName>
</protein>
<dbReference type="InterPro" id="IPR000340">
    <property type="entry name" value="Dual-sp_phosphatase_cat-dom"/>
</dbReference>
<evidence type="ECO:0000313" key="8">
    <source>
        <dbReference type="EMBL" id="ARF09468.1"/>
    </source>
</evidence>
<sequence length="180" mass="21196">MCEFPEYDVNEIISGLWLGNIKSAYDRGFLYNYKIKHILTLYEEFDNSKKYNGINYFIIRIRDKDMCNGNTLDMFEQTNQFILQALKRKENILVHCKKGHHRSGAAVAAFLIKHCKYDYENAIQYINKLRPCALRRDKCMSNDLFKYSLLLKGINIKDCNIQCQKYDKGNGMSRYGCYCS</sequence>
<dbReference type="PANTHER" id="PTHR45948">
    <property type="entry name" value="DUAL SPECIFICITY PROTEIN PHOSPHATASE DDB_G0269404-RELATED"/>
    <property type="match status" value="1"/>
</dbReference>
<proteinExistence type="inferred from homology"/>
<feature type="domain" description="Tyrosine specific protein phosphatases" evidence="7">
    <location>
        <begin position="72"/>
        <end position="141"/>
    </location>
</feature>
<dbReference type="InterPro" id="IPR029021">
    <property type="entry name" value="Prot-tyrosine_phosphatase-like"/>
</dbReference>
<dbReference type="Gene3D" id="3.90.190.10">
    <property type="entry name" value="Protein tyrosine phosphatase superfamily"/>
    <property type="match status" value="1"/>
</dbReference>
<evidence type="ECO:0000256" key="5">
    <source>
        <dbReference type="ARBA" id="ARBA00048336"/>
    </source>
</evidence>
<dbReference type="InterPro" id="IPR000387">
    <property type="entry name" value="Tyr_Pase_dom"/>
</dbReference>
<dbReference type="SUPFAM" id="SSF52799">
    <property type="entry name" value="(Phosphotyrosine protein) phosphatases II"/>
    <property type="match status" value="1"/>
</dbReference>
<comment type="catalytic activity">
    <reaction evidence="5">
        <text>O-phospho-L-threonyl-[protein] + H2O = L-threonyl-[protein] + phosphate</text>
        <dbReference type="Rhea" id="RHEA:47004"/>
        <dbReference type="Rhea" id="RHEA-COMP:11060"/>
        <dbReference type="Rhea" id="RHEA-COMP:11605"/>
        <dbReference type="ChEBI" id="CHEBI:15377"/>
        <dbReference type="ChEBI" id="CHEBI:30013"/>
        <dbReference type="ChEBI" id="CHEBI:43474"/>
        <dbReference type="ChEBI" id="CHEBI:61977"/>
        <dbReference type="EC" id="3.1.3.16"/>
    </reaction>
</comment>
<keyword evidence="2" id="KW-0378">Hydrolase</keyword>
<accession>A0A1V0SCT5</accession>
<evidence type="ECO:0000259" key="7">
    <source>
        <dbReference type="PROSITE" id="PS50056"/>
    </source>
</evidence>
<evidence type="ECO:0000256" key="2">
    <source>
        <dbReference type="ARBA" id="ARBA00022801"/>
    </source>
</evidence>
<organism evidence="8">
    <name type="scientific">Indivirus ILV1</name>
    <dbReference type="NCBI Taxonomy" id="1977633"/>
    <lineage>
        <taxon>Viruses</taxon>
        <taxon>Varidnaviria</taxon>
        <taxon>Bamfordvirae</taxon>
        <taxon>Nucleocytoviricota</taxon>
        <taxon>Megaviricetes</taxon>
        <taxon>Imitervirales</taxon>
        <taxon>Mimiviridae</taxon>
        <taxon>Klosneuvirinae</taxon>
        <taxon>Indivirus</taxon>
    </lineage>
</organism>
<dbReference type="SMART" id="SM00195">
    <property type="entry name" value="DSPc"/>
    <property type="match status" value="1"/>
</dbReference>
<evidence type="ECO:0000259" key="6">
    <source>
        <dbReference type="PROSITE" id="PS50054"/>
    </source>
</evidence>
<reference evidence="8" key="1">
    <citation type="journal article" date="2017" name="Science">
        <title>Giant viruses with an expanded complement of translation system components.</title>
        <authorList>
            <person name="Schulz F."/>
            <person name="Yutin N."/>
            <person name="Ivanova N.N."/>
            <person name="Ortega D.R."/>
            <person name="Lee T.K."/>
            <person name="Vierheilig J."/>
            <person name="Daims H."/>
            <person name="Horn M."/>
            <person name="Wagner M."/>
            <person name="Jensen G.J."/>
            <person name="Kyrpides N.C."/>
            <person name="Koonin E.V."/>
            <person name="Woyke T."/>
        </authorList>
    </citation>
    <scope>NUCLEOTIDE SEQUENCE</scope>
    <source>
        <strain evidence="8">ILV1</strain>
    </source>
</reference>
<dbReference type="GO" id="GO:0007165">
    <property type="term" value="P:signal transduction"/>
    <property type="evidence" value="ECO:0007669"/>
    <property type="project" value="TreeGrafter"/>
</dbReference>
<evidence type="ECO:0000256" key="3">
    <source>
        <dbReference type="ARBA" id="ARBA00022912"/>
    </source>
</evidence>
<dbReference type="PROSITE" id="PS50054">
    <property type="entry name" value="TYR_PHOSPHATASE_DUAL"/>
    <property type="match status" value="1"/>
</dbReference>
<dbReference type="InterPro" id="IPR016130">
    <property type="entry name" value="Tyr_Pase_AS"/>
</dbReference>
<evidence type="ECO:0000256" key="1">
    <source>
        <dbReference type="ARBA" id="ARBA00008601"/>
    </source>
</evidence>
<comment type="catalytic activity">
    <reaction evidence="4">
        <text>O-phospho-L-seryl-[protein] + H2O = L-seryl-[protein] + phosphate</text>
        <dbReference type="Rhea" id="RHEA:20629"/>
        <dbReference type="Rhea" id="RHEA-COMP:9863"/>
        <dbReference type="Rhea" id="RHEA-COMP:11604"/>
        <dbReference type="ChEBI" id="CHEBI:15377"/>
        <dbReference type="ChEBI" id="CHEBI:29999"/>
        <dbReference type="ChEBI" id="CHEBI:43474"/>
        <dbReference type="ChEBI" id="CHEBI:83421"/>
        <dbReference type="EC" id="3.1.3.16"/>
    </reaction>
</comment>
<dbReference type="PROSITE" id="PS50056">
    <property type="entry name" value="TYR_PHOSPHATASE_2"/>
    <property type="match status" value="1"/>
</dbReference>
<gene>
    <name evidence="8" type="ORF">Indivirus_1_91</name>
</gene>
<dbReference type="GO" id="GO:0004722">
    <property type="term" value="F:protein serine/threonine phosphatase activity"/>
    <property type="evidence" value="ECO:0007669"/>
    <property type="project" value="UniProtKB-EC"/>
</dbReference>
<keyword evidence="3" id="KW-0904">Protein phosphatase</keyword>
<dbReference type="PANTHER" id="PTHR45948:SF2">
    <property type="entry name" value="DUAL SPECIFICITY PROTEIN PHOSPHATASE"/>
    <property type="match status" value="1"/>
</dbReference>
<dbReference type="PROSITE" id="PS00383">
    <property type="entry name" value="TYR_PHOSPHATASE_1"/>
    <property type="match status" value="1"/>
</dbReference>
<name>A0A1V0SCT5_9VIRU</name>
<dbReference type="InterPro" id="IPR020422">
    <property type="entry name" value="TYR_PHOSPHATASE_DUAL_dom"/>
</dbReference>
<feature type="domain" description="Tyrosine-protein phosphatase" evidence="6">
    <location>
        <begin position="7"/>
        <end position="158"/>
    </location>
</feature>
<comment type="similarity">
    <text evidence="1">Belongs to the protein-tyrosine phosphatase family. Non-receptor class dual specificity subfamily.</text>
</comment>
<dbReference type="CDD" id="cd14498">
    <property type="entry name" value="DSP"/>
    <property type="match status" value="1"/>
</dbReference>
<dbReference type="EMBL" id="KY684085">
    <property type="protein sequence ID" value="ARF09468.1"/>
    <property type="molecule type" value="Genomic_DNA"/>
</dbReference>
<evidence type="ECO:0000256" key="4">
    <source>
        <dbReference type="ARBA" id="ARBA00047761"/>
    </source>
</evidence>
<dbReference type="GO" id="GO:0004725">
    <property type="term" value="F:protein tyrosine phosphatase activity"/>
    <property type="evidence" value="ECO:0007669"/>
    <property type="project" value="TreeGrafter"/>
</dbReference>
<dbReference type="Pfam" id="PF00782">
    <property type="entry name" value="DSPc"/>
    <property type="match status" value="1"/>
</dbReference>